<dbReference type="Gene3D" id="3.60.70.12">
    <property type="entry name" value="L-amino peptidase D-ALA esterase/amidase"/>
    <property type="match status" value="1"/>
</dbReference>
<dbReference type="GO" id="GO:0004177">
    <property type="term" value="F:aminopeptidase activity"/>
    <property type="evidence" value="ECO:0007669"/>
    <property type="project" value="UniProtKB-KW"/>
</dbReference>
<dbReference type="PANTHER" id="PTHR36512">
    <property type="entry name" value="D-AMINOPEPTIDASE"/>
    <property type="match status" value="1"/>
</dbReference>
<sequence>MTVNSAARRAPHLPSDGRGNESQPLTIVSNKPGIPIEFDFPGVEIGTAEYAEGPTGCTLVYVPAGARTAVDERGGAIGASGRYGYNHGILLSGGSSHGLQAAAGVTAELLQRGGNQTGFDQLPLISGAVVYDFPARGNAIHPDVELGRAALRAAVPGRAASGRVGAGVSATVGKLDHDRSEYAGQGVAFRRLGDIRVLVVTIVNAVGVVVDRDGSIVRGNWDRASGERRLPVVDYERALAAGRMPAIPSGNTTITAVVTNVRLNDIELNQFAKQVHSSMHRAIQPFHTAVDGDILFALTTDEVSLGAEEASVHGTYTVTPTALGAVASEVAWDAVLASAK</sequence>
<accession>A0A1M7HAK8</accession>
<evidence type="ECO:0000256" key="1">
    <source>
        <dbReference type="ARBA" id="ARBA00007068"/>
    </source>
</evidence>
<dbReference type="PANTHER" id="PTHR36512:SF3">
    <property type="entry name" value="BLR5678 PROTEIN"/>
    <property type="match status" value="1"/>
</dbReference>
<feature type="region of interest" description="Disordered" evidence="2">
    <location>
        <begin position="1"/>
        <end position="24"/>
    </location>
</feature>
<keyword evidence="3" id="KW-0031">Aminopeptidase</keyword>
<keyword evidence="3" id="KW-0645">Protease</keyword>
<dbReference type="OrthoDB" id="9808347at2"/>
<gene>
    <name evidence="3" type="ORF">SAMN05443668_101122</name>
</gene>
<dbReference type="AlphaFoldDB" id="A0A1M7HAK8"/>
<name>A0A1M7HAK8_9ACTN</name>
<comment type="similarity">
    <text evidence="1">Belongs to the peptidase S58 family.</text>
</comment>
<dbReference type="SMR" id="A0A1M7HAK8"/>
<organism evidence="3 4">
    <name type="scientific">Cryptosporangium aurantiacum</name>
    <dbReference type="NCBI Taxonomy" id="134849"/>
    <lineage>
        <taxon>Bacteria</taxon>
        <taxon>Bacillati</taxon>
        <taxon>Actinomycetota</taxon>
        <taxon>Actinomycetes</taxon>
        <taxon>Cryptosporangiales</taxon>
        <taxon>Cryptosporangiaceae</taxon>
        <taxon>Cryptosporangium</taxon>
    </lineage>
</organism>
<evidence type="ECO:0000313" key="3">
    <source>
        <dbReference type="EMBL" id="SHM25446.1"/>
    </source>
</evidence>
<dbReference type="Pfam" id="PF03576">
    <property type="entry name" value="Peptidase_S58"/>
    <property type="match status" value="1"/>
</dbReference>
<dbReference type="RefSeq" id="WP_084740095.1">
    <property type="nucleotide sequence ID" value="NZ_FRCS01000001.1"/>
</dbReference>
<evidence type="ECO:0000256" key="2">
    <source>
        <dbReference type="SAM" id="MobiDB-lite"/>
    </source>
</evidence>
<dbReference type="SUPFAM" id="SSF56266">
    <property type="entry name" value="DmpA/ArgJ-like"/>
    <property type="match status" value="1"/>
</dbReference>
<dbReference type="EMBL" id="FRCS01000001">
    <property type="protein sequence ID" value="SHM25446.1"/>
    <property type="molecule type" value="Genomic_DNA"/>
</dbReference>
<dbReference type="InterPro" id="IPR016117">
    <property type="entry name" value="ArgJ-like_dom_sf"/>
</dbReference>
<reference evidence="3 4" key="1">
    <citation type="submission" date="2016-11" db="EMBL/GenBank/DDBJ databases">
        <authorList>
            <person name="Jaros S."/>
            <person name="Januszkiewicz K."/>
            <person name="Wedrychowicz H."/>
        </authorList>
    </citation>
    <scope>NUCLEOTIDE SEQUENCE [LARGE SCALE GENOMIC DNA]</scope>
    <source>
        <strain evidence="3 4">DSM 46144</strain>
    </source>
</reference>
<proteinExistence type="inferred from homology"/>
<protein>
    <submittedName>
        <fullName evidence="3">L-aminopeptidase/D-esterase</fullName>
    </submittedName>
</protein>
<evidence type="ECO:0000313" key="4">
    <source>
        <dbReference type="Proteomes" id="UP000184440"/>
    </source>
</evidence>
<keyword evidence="4" id="KW-1185">Reference proteome</keyword>
<keyword evidence="3" id="KW-0378">Hydrolase</keyword>
<dbReference type="Proteomes" id="UP000184440">
    <property type="component" value="Unassembled WGS sequence"/>
</dbReference>
<dbReference type="STRING" id="134849.SAMN05443668_101122"/>
<dbReference type="InterPro" id="IPR005321">
    <property type="entry name" value="Peptidase_S58_DmpA"/>
</dbReference>